<evidence type="ECO:0000313" key="3">
    <source>
        <dbReference type="Proteomes" id="UP000283383"/>
    </source>
</evidence>
<evidence type="ECO:0000256" key="1">
    <source>
        <dbReference type="SAM" id="Phobius"/>
    </source>
</evidence>
<reference evidence="2 3" key="1">
    <citation type="journal article" date="2018" name="BMC Genomics">
        <title>Comparative genome analyses reveal sequence features reflecting distinct modes of host-adaptation between dicot and monocot powdery mildew.</title>
        <authorList>
            <person name="Wu Y."/>
            <person name="Ma X."/>
            <person name="Pan Z."/>
            <person name="Kale S.D."/>
            <person name="Song Y."/>
            <person name="King H."/>
            <person name="Zhang Q."/>
            <person name="Presley C."/>
            <person name="Deng X."/>
            <person name="Wei C.I."/>
            <person name="Xiao S."/>
        </authorList>
    </citation>
    <scope>NUCLEOTIDE SEQUENCE [LARGE SCALE GENOMIC DNA]</scope>
    <source>
        <strain evidence="2">UMSG3</strain>
    </source>
</reference>
<dbReference type="Proteomes" id="UP000283383">
    <property type="component" value="Unassembled WGS sequence"/>
</dbReference>
<keyword evidence="1" id="KW-0812">Transmembrane</keyword>
<proteinExistence type="predicted"/>
<protein>
    <submittedName>
        <fullName evidence="2">Uncharacterized protein</fullName>
    </submittedName>
</protein>
<keyword evidence="3" id="KW-1185">Reference proteome</keyword>
<feature type="transmembrane region" description="Helical" evidence="1">
    <location>
        <begin position="12"/>
        <end position="31"/>
    </location>
</feature>
<keyword evidence="1" id="KW-1133">Transmembrane helix</keyword>
<accession>A0A420HCU3</accession>
<gene>
    <name evidence="2" type="ORF">GcM3_203043</name>
</gene>
<evidence type="ECO:0000313" key="2">
    <source>
        <dbReference type="EMBL" id="RKF55260.1"/>
    </source>
</evidence>
<name>A0A420HCU3_9PEZI</name>
<organism evidence="2 3">
    <name type="scientific">Golovinomyces cichoracearum</name>
    <dbReference type="NCBI Taxonomy" id="62708"/>
    <lineage>
        <taxon>Eukaryota</taxon>
        <taxon>Fungi</taxon>
        <taxon>Dikarya</taxon>
        <taxon>Ascomycota</taxon>
        <taxon>Pezizomycotina</taxon>
        <taxon>Leotiomycetes</taxon>
        <taxon>Erysiphales</taxon>
        <taxon>Erysiphaceae</taxon>
        <taxon>Golovinomyces</taxon>
    </lineage>
</organism>
<sequence>MLLRSSEVSVAVFSGTAFLFTFALFLSGCFLQRQTIVELRGIIKPQHFSQPGLSGQDIHLPSQFRDKRYWTGREVIDVLSGIKIDETSASDKSREKTKLDYIYGAIRWRGRKHNEKNKVPREAAVNSLSSMTRVERRKLIKSQLLAE</sequence>
<comment type="caution">
    <text evidence="2">The sequence shown here is derived from an EMBL/GenBank/DDBJ whole genome shotgun (WGS) entry which is preliminary data.</text>
</comment>
<dbReference type="EMBL" id="MCBQ01020316">
    <property type="protein sequence ID" value="RKF55260.1"/>
    <property type="molecule type" value="Genomic_DNA"/>
</dbReference>
<keyword evidence="1" id="KW-0472">Membrane</keyword>
<dbReference type="AlphaFoldDB" id="A0A420HCU3"/>
<dbReference type="PROSITE" id="PS51257">
    <property type="entry name" value="PROKAR_LIPOPROTEIN"/>
    <property type="match status" value="1"/>
</dbReference>